<dbReference type="STRING" id="6412.T1G4L7"/>
<dbReference type="InterPro" id="IPR007205">
    <property type="entry name" value="Protein_HGH1_N"/>
</dbReference>
<comment type="similarity">
    <text evidence="1">Belongs to the HGH1 family.</text>
</comment>
<gene>
    <name evidence="6" type="primary">20216015</name>
    <name evidence="5" type="ORF">HELRODRAFT_82006</name>
</gene>
<dbReference type="Pfam" id="PF04064">
    <property type="entry name" value="DUF384"/>
    <property type="match status" value="1"/>
</dbReference>
<evidence type="ECO:0000313" key="5">
    <source>
        <dbReference type="EMBL" id="ESO01458.1"/>
    </source>
</evidence>
<evidence type="ECO:0000259" key="3">
    <source>
        <dbReference type="Pfam" id="PF04063"/>
    </source>
</evidence>
<dbReference type="OMA" id="DEACIEV"/>
<dbReference type="CTD" id="20216015"/>
<dbReference type="HOGENOM" id="CLU_037769_3_0_1"/>
<dbReference type="PANTHER" id="PTHR13387">
    <property type="entry name" value="PROTEIN HGH1 HOMOLOG"/>
    <property type="match status" value="1"/>
</dbReference>
<dbReference type="AlphaFoldDB" id="T1G4L7"/>
<dbReference type="Pfam" id="PF04063">
    <property type="entry name" value="DUF383"/>
    <property type="match status" value="1"/>
</dbReference>
<dbReference type="KEGG" id="hro:HELRODRAFT_82006"/>
<dbReference type="SUPFAM" id="SSF48371">
    <property type="entry name" value="ARM repeat"/>
    <property type="match status" value="1"/>
</dbReference>
<feature type="domain" description="Protein HGH1 N-terminal" evidence="3">
    <location>
        <begin position="108"/>
        <end position="276"/>
    </location>
</feature>
<dbReference type="InParanoid" id="T1G4L7"/>
<dbReference type="InterPro" id="IPR016024">
    <property type="entry name" value="ARM-type_fold"/>
</dbReference>
<reference evidence="7" key="1">
    <citation type="submission" date="2012-12" db="EMBL/GenBank/DDBJ databases">
        <authorList>
            <person name="Hellsten U."/>
            <person name="Grimwood J."/>
            <person name="Chapman J.A."/>
            <person name="Shapiro H."/>
            <person name="Aerts A."/>
            <person name="Otillar R.P."/>
            <person name="Terry A.Y."/>
            <person name="Boore J.L."/>
            <person name="Simakov O."/>
            <person name="Marletaz F."/>
            <person name="Cho S.-J."/>
            <person name="Edsinger-Gonzales E."/>
            <person name="Havlak P."/>
            <person name="Kuo D.-H."/>
            <person name="Larsson T."/>
            <person name="Lv J."/>
            <person name="Arendt D."/>
            <person name="Savage R."/>
            <person name="Osoegawa K."/>
            <person name="de Jong P."/>
            <person name="Lindberg D.R."/>
            <person name="Seaver E.C."/>
            <person name="Weisblat D.A."/>
            <person name="Putnam N.H."/>
            <person name="Grigoriev I.V."/>
            <person name="Rokhsar D.S."/>
        </authorList>
    </citation>
    <scope>NUCLEOTIDE SEQUENCE</scope>
</reference>
<protein>
    <recommendedName>
        <fullName evidence="2">Protein HGH1 homolog</fullName>
    </recommendedName>
</protein>
<dbReference type="Proteomes" id="UP000015101">
    <property type="component" value="Unassembled WGS sequence"/>
</dbReference>
<proteinExistence type="inferred from homology"/>
<dbReference type="GeneID" id="20216015"/>
<dbReference type="EnsemblMetazoa" id="HelroT82006">
    <property type="protein sequence ID" value="HelroP82006"/>
    <property type="gene ID" value="HelroG82006"/>
</dbReference>
<name>T1G4L7_HELRO</name>
<dbReference type="EMBL" id="AMQM01005121">
    <property type="status" value="NOT_ANNOTATED_CDS"/>
    <property type="molecule type" value="Genomic_DNA"/>
</dbReference>
<dbReference type="OrthoDB" id="338814at2759"/>
<accession>T1G4L7</accession>
<evidence type="ECO:0000259" key="4">
    <source>
        <dbReference type="Pfam" id="PF04064"/>
    </source>
</evidence>
<keyword evidence="7" id="KW-1185">Reference proteome</keyword>
<dbReference type="InterPro" id="IPR039717">
    <property type="entry name" value="Hgh1"/>
</dbReference>
<feature type="domain" description="Protein HGH1 C-terminal" evidence="4">
    <location>
        <begin position="281"/>
        <end position="334"/>
    </location>
</feature>
<evidence type="ECO:0000313" key="7">
    <source>
        <dbReference type="Proteomes" id="UP000015101"/>
    </source>
</evidence>
<evidence type="ECO:0000256" key="2">
    <source>
        <dbReference type="ARBA" id="ARBA00014076"/>
    </source>
</evidence>
<reference evidence="5 7" key="2">
    <citation type="journal article" date="2013" name="Nature">
        <title>Insights into bilaterian evolution from three spiralian genomes.</title>
        <authorList>
            <person name="Simakov O."/>
            <person name="Marletaz F."/>
            <person name="Cho S.J."/>
            <person name="Edsinger-Gonzales E."/>
            <person name="Havlak P."/>
            <person name="Hellsten U."/>
            <person name="Kuo D.H."/>
            <person name="Larsson T."/>
            <person name="Lv J."/>
            <person name="Arendt D."/>
            <person name="Savage R."/>
            <person name="Osoegawa K."/>
            <person name="de Jong P."/>
            <person name="Grimwood J."/>
            <person name="Chapman J.A."/>
            <person name="Shapiro H."/>
            <person name="Aerts A."/>
            <person name="Otillar R.P."/>
            <person name="Terry A.Y."/>
            <person name="Boore J.L."/>
            <person name="Grigoriev I.V."/>
            <person name="Lindberg D.R."/>
            <person name="Seaver E.C."/>
            <person name="Weisblat D.A."/>
            <person name="Putnam N.H."/>
            <person name="Rokhsar D.S."/>
        </authorList>
    </citation>
    <scope>NUCLEOTIDE SEQUENCE</scope>
</reference>
<reference evidence="6" key="3">
    <citation type="submission" date="2015-06" db="UniProtKB">
        <authorList>
            <consortium name="EnsemblMetazoa"/>
        </authorList>
    </citation>
    <scope>IDENTIFICATION</scope>
</reference>
<dbReference type="InterPro" id="IPR011989">
    <property type="entry name" value="ARM-like"/>
</dbReference>
<evidence type="ECO:0000313" key="6">
    <source>
        <dbReference type="EnsemblMetazoa" id="HelroP82006"/>
    </source>
</evidence>
<dbReference type="FunCoup" id="T1G4L7">
    <property type="interactions" value="1370"/>
</dbReference>
<dbReference type="InterPro" id="IPR007206">
    <property type="entry name" value="Protein_HGH1_C"/>
</dbReference>
<dbReference type="EMBL" id="KB096785">
    <property type="protein sequence ID" value="ESO01458.1"/>
    <property type="molecule type" value="Genomic_DNA"/>
</dbReference>
<dbReference type="PANTHER" id="PTHR13387:SF9">
    <property type="entry name" value="PROTEIN HGH1 HOMOLOG"/>
    <property type="match status" value="1"/>
</dbReference>
<organism evidence="6 7">
    <name type="scientific">Helobdella robusta</name>
    <name type="common">Californian leech</name>
    <dbReference type="NCBI Taxonomy" id="6412"/>
    <lineage>
        <taxon>Eukaryota</taxon>
        <taxon>Metazoa</taxon>
        <taxon>Spiralia</taxon>
        <taxon>Lophotrochozoa</taxon>
        <taxon>Annelida</taxon>
        <taxon>Clitellata</taxon>
        <taxon>Hirudinea</taxon>
        <taxon>Rhynchobdellida</taxon>
        <taxon>Glossiphoniidae</taxon>
        <taxon>Helobdella</taxon>
    </lineage>
</organism>
<evidence type="ECO:0000256" key="1">
    <source>
        <dbReference type="ARBA" id="ARBA00006712"/>
    </source>
</evidence>
<dbReference type="eggNOG" id="KOG2973">
    <property type="taxonomic scope" value="Eukaryota"/>
</dbReference>
<dbReference type="Gene3D" id="1.25.10.10">
    <property type="entry name" value="Leucine-rich Repeat Variant"/>
    <property type="match status" value="1"/>
</dbReference>
<sequence length="354" mass="40449">MEENNPANDLVYFLSQKSLADNIKLTASEYLLGLTGSEEGRNFIVQNIGANKFADLIVDLMAEKSSDLQLQAHKCLVNLSAEHTTYNMIASDKTLTTLFEKIINNSSTEKSREISEKVSMSLSNLAHWKEGAIKIMNFLMKNDNSMVLYKLIEIFFNNCASLHHLASFFSNLTQQKEARKLFLDKEKLIFQKLLAFVSFKESKIRQHGIVATVKNCCFEIDDHLWLLGEQVDILPRLLLPLAGPEVFDDEDTEKLPIELQYLEDTKERESDPTIRKILIEAISQLCTTQAGRKIVKDANTYIILRELHKWEKDEACIEVLENLISILISEEPEKGLEDLSKVVIPEHIQLNFSR</sequence>
<dbReference type="RefSeq" id="XP_009020694.1">
    <property type="nucleotide sequence ID" value="XM_009022446.1"/>
</dbReference>